<reference evidence="2" key="1">
    <citation type="submission" date="2022-07" db="EMBL/GenBank/DDBJ databases">
        <title>Complete Genome Sequence of the Radioresistant Bacterium Deinococcus aetherius ST0316, Isolated from the Air Dust collected in Lower Stratosphere above Japan.</title>
        <authorList>
            <person name="Satoh K."/>
            <person name="Hagiwara K."/>
            <person name="Katsumata K."/>
            <person name="Kubo A."/>
            <person name="Yokobori S."/>
            <person name="Yamagishi A."/>
            <person name="Oono Y."/>
            <person name="Narumi I."/>
        </authorList>
    </citation>
    <scope>NUCLEOTIDE SEQUENCE</scope>
    <source>
        <strain evidence="2">ST0316</strain>
    </source>
</reference>
<keyword evidence="3" id="KW-1185">Reference proteome</keyword>
<sequence length="263" mass="27741">MTLPLLAHSIAARMAQVPGVVAVSLGGSRARGNASPDSDLDLGLAYDAPQPFDLTALNALCRDLDDSGTAEATPPGGWGLWVDGGAWLTVGGQRVDFIYRELGRVEQSVEDALAGRVSLHAQPGHPHGIHGHHYAAELATGVILHDPSGRLEGLRVRLGGYPAALAASLERHYGWQPGFWLDGAAKGLKRGDVHYAQGCLYQAVMAFVQTLCARERAWILNEKGAVALAGTLPGTPHNFEARVNLALTALDVDAVRNLAAELG</sequence>
<gene>
    <name evidence="2" type="ORF">DAETH_23320</name>
</gene>
<dbReference type="CDD" id="cd05403">
    <property type="entry name" value="NT_KNTase_like"/>
    <property type="match status" value="1"/>
</dbReference>
<dbReference type="SUPFAM" id="SSF81301">
    <property type="entry name" value="Nucleotidyltransferase"/>
    <property type="match status" value="1"/>
</dbReference>
<evidence type="ECO:0000313" key="2">
    <source>
        <dbReference type="EMBL" id="BDP42363.1"/>
    </source>
</evidence>
<dbReference type="Proteomes" id="UP001064971">
    <property type="component" value="Chromosome"/>
</dbReference>
<dbReference type="Gene3D" id="3.30.460.10">
    <property type="entry name" value="Beta Polymerase, domain 2"/>
    <property type="match status" value="1"/>
</dbReference>
<evidence type="ECO:0000313" key="3">
    <source>
        <dbReference type="Proteomes" id="UP001064971"/>
    </source>
</evidence>
<accession>A0ABN6RHZ8</accession>
<dbReference type="Pfam" id="PF01909">
    <property type="entry name" value="NTP_transf_2"/>
    <property type="match status" value="1"/>
</dbReference>
<dbReference type="InterPro" id="IPR002934">
    <property type="entry name" value="Polymerase_NTP_transf_dom"/>
</dbReference>
<evidence type="ECO:0000259" key="1">
    <source>
        <dbReference type="Pfam" id="PF01909"/>
    </source>
</evidence>
<organism evidence="2 3">
    <name type="scientific">Deinococcus aetherius</name>
    <dbReference type="NCBI Taxonomy" id="200252"/>
    <lineage>
        <taxon>Bacteria</taxon>
        <taxon>Thermotogati</taxon>
        <taxon>Deinococcota</taxon>
        <taxon>Deinococci</taxon>
        <taxon>Deinococcales</taxon>
        <taxon>Deinococcaceae</taxon>
        <taxon>Deinococcus</taxon>
    </lineage>
</organism>
<protein>
    <recommendedName>
        <fullName evidence="1">Polymerase nucleotidyl transferase domain-containing protein</fullName>
    </recommendedName>
</protein>
<dbReference type="EMBL" id="AP026560">
    <property type="protein sequence ID" value="BDP42363.1"/>
    <property type="molecule type" value="Genomic_DNA"/>
</dbReference>
<feature type="domain" description="Polymerase nucleotidyl transferase" evidence="1">
    <location>
        <begin position="18"/>
        <end position="51"/>
    </location>
</feature>
<dbReference type="InterPro" id="IPR043519">
    <property type="entry name" value="NT_sf"/>
</dbReference>
<name>A0ABN6RHZ8_9DEIO</name>
<dbReference type="RefSeq" id="WP_264775060.1">
    <property type="nucleotide sequence ID" value="NZ_AP026560.1"/>
</dbReference>
<proteinExistence type="predicted"/>